<sequence length="36" mass="4436">MSEAHISDSYHIRIPLQWFKSHMDLMCHVFIYVERD</sequence>
<dbReference type="EMBL" id="GGEC01092200">
    <property type="protein sequence ID" value="MBX72684.1"/>
    <property type="molecule type" value="Transcribed_RNA"/>
</dbReference>
<protein>
    <submittedName>
        <fullName evidence="1">Uncharacterized protein</fullName>
    </submittedName>
</protein>
<evidence type="ECO:0000313" key="1">
    <source>
        <dbReference type="EMBL" id="MBX72684.1"/>
    </source>
</evidence>
<reference evidence="1" key="1">
    <citation type="submission" date="2018-02" db="EMBL/GenBank/DDBJ databases">
        <title>Rhizophora mucronata_Transcriptome.</title>
        <authorList>
            <person name="Meera S.P."/>
            <person name="Sreeshan A."/>
            <person name="Augustine A."/>
        </authorList>
    </citation>
    <scope>NUCLEOTIDE SEQUENCE</scope>
    <source>
        <tissue evidence="1">Leaf</tissue>
    </source>
</reference>
<proteinExistence type="predicted"/>
<organism evidence="1">
    <name type="scientific">Rhizophora mucronata</name>
    <name type="common">Asiatic mangrove</name>
    <dbReference type="NCBI Taxonomy" id="61149"/>
    <lineage>
        <taxon>Eukaryota</taxon>
        <taxon>Viridiplantae</taxon>
        <taxon>Streptophyta</taxon>
        <taxon>Embryophyta</taxon>
        <taxon>Tracheophyta</taxon>
        <taxon>Spermatophyta</taxon>
        <taxon>Magnoliopsida</taxon>
        <taxon>eudicotyledons</taxon>
        <taxon>Gunneridae</taxon>
        <taxon>Pentapetalae</taxon>
        <taxon>rosids</taxon>
        <taxon>fabids</taxon>
        <taxon>Malpighiales</taxon>
        <taxon>Rhizophoraceae</taxon>
        <taxon>Rhizophora</taxon>
    </lineage>
</organism>
<name>A0A2P2R0L6_RHIMU</name>
<dbReference type="AlphaFoldDB" id="A0A2P2R0L6"/>
<accession>A0A2P2R0L6</accession>